<dbReference type="Proteomes" id="UP000243797">
    <property type="component" value="Unassembled WGS sequence"/>
</dbReference>
<dbReference type="InParanoid" id="A0A2K1QPU0"/>
<keyword evidence="1" id="KW-0175">Coiled coil</keyword>
<feature type="compositionally biased region" description="Low complexity" evidence="2">
    <location>
        <begin position="19"/>
        <end position="31"/>
    </location>
</feature>
<evidence type="ECO:0000313" key="3">
    <source>
        <dbReference type="EMBL" id="PNS16893.1"/>
    </source>
</evidence>
<evidence type="ECO:0000256" key="2">
    <source>
        <dbReference type="SAM" id="MobiDB-lite"/>
    </source>
</evidence>
<organism evidence="3 4">
    <name type="scientific">Sphaceloma murrayae</name>
    <dbReference type="NCBI Taxonomy" id="2082308"/>
    <lineage>
        <taxon>Eukaryota</taxon>
        <taxon>Fungi</taxon>
        <taxon>Dikarya</taxon>
        <taxon>Ascomycota</taxon>
        <taxon>Pezizomycotina</taxon>
        <taxon>Dothideomycetes</taxon>
        <taxon>Dothideomycetidae</taxon>
        <taxon>Myriangiales</taxon>
        <taxon>Elsinoaceae</taxon>
        <taxon>Sphaceloma</taxon>
    </lineage>
</organism>
<protein>
    <submittedName>
        <fullName evidence="3">Uncharacterized protein</fullName>
    </submittedName>
</protein>
<dbReference type="EMBL" id="NKHZ01000055">
    <property type="protein sequence ID" value="PNS16893.1"/>
    <property type="molecule type" value="Genomic_DNA"/>
</dbReference>
<evidence type="ECO:0000313" key="4">
    <source>
        <dbReference type="Proteomes" id="UP000243797"/>
    </source>
</evidence>
<evidence type="ECO:0000256" key="1">
    <source>
        <dbReference type="SAM" id="Coils"/>
    </source>
</evidence>
<gene>
    <name evidence="3" type="ORF">CAC42_4857</name>
</gene>
<comment type="caution">
    <text evidence="3">The sequence shown here is derived from an EMBL/GenBank/DDBJ whole genome shotgun (WGS) entry which is preliminary data.</text>
</comment>
<name>A0A2K1QPU0_9PEZI</name>
<feature type="compositionally biased region" description="Basic residues" evidence="2">
    <location>
        <begin position="1"/>
        <end position="15"/>
    </location>
</feature>
<feature type="region of interest" description="Disordered" evidence="2">
    <location>
        <begin position="1"/>
        <end position="34"/>
    </location>
</feature>
<feature type="coiled-coil region" evidence="1">
    <location>
        <begin position="59"/>
        <end position="132"/>
    </location>
</feature>
<reference evidence="3 4" key="1">
    <citation type="submission" date="2017-06" db="EMBL/GenBank/DDBJ databases">
        <title>Draft genome sequence of a variant of Elsinoe murrayae.</title>
        <authorList>
            <person name="Cheng Q."/>
        </authorList>
    </citation>
    <scope>NUCLEOTIDE SEQUENCE [LARGE SCALE GENOMIC DNA]</scope>
    <source>
        <strain evidence="3 4">CQ-2017a</strain>
    </source>
</reference>
<proteinExistence type="predicted"/>
<sequence length="401" mass="45171">MAPRRSARTAARKPVLRQSSPSSTSSSSNASEPVVRARVVKKTGNISSATKLARREKHVVALREILQDHEAELEKLQADTSASADFDQHNVNIVIAERDELQAKLDEAEAELSTANAALENANEEAEAWRLAGIEARRMPDYMADDMLALEFQGLFDNIRNWAANLSIIHQPDFEFKKRGRGTKDHWFTAYMPNVLTTTNRPYKIFALCALLGTTWAKHHLEHGPFGPSKSKFMESLNTAASKLQAGSDPAAFKRWLNTTQQLLRQTNDSLVQAMLDQRASDLEKLMLDSITTFTTIDVDDRLRRNIANIVNDARTVSNLLFTHPAVYELWPYEHKKGNDPVFPKFDEGTHEDMNLINVEDIDGFFGVLFPGLFKHYNARGERINRIALKKLKVVTVDPMA</sequence>
<dbReference type="AlphaFoldDB" id="A0A2K1QPU0"/>
<accession>A0A2K1QPU0</accession>
<keyword evidence="4" id="KW-1185">Reference proteome</keyword>